<name>A0A975K9R9_9SPHN</name>
<dbReference type="AlphaFoldDB" id="A0A975K9R9"/>
<gene>
    <name evidence="1" type="ORF">KFK14_08575</name>
</gene>
<dbReference type="InterPro" id="IPR036513">
    <property type="entry name" value="STAS_dom_sf"/>
</dbReference>
<dbReference type="SUPFAM" id="SSF52091">
    <property type="entry name" value="SpoIIaa-like"/>
    <property type="match status" value="1"/>
</dbReference>
<dbReference type="Proteomes" id="UP000681425">
    <property type="component" value="Chromosome"/>
</dbReference>
<proteinExistence type="predicted"/>
<evidence type="ECO:0000313" key="2">
    <source>
        <dbReference type="Proteomes" id="UP000681425"/>
    </source>
</evidence>
<protein>
    <submittedName>
        <fullName evidence="1">STAS/SEC14 domain-containing protein</fullName>
    </submittedName>
</protein>
<dbReference type="KEGG" id="spph:KFK14_08575"/>
<dbReference type="EMBL" id="CP073910">
    <property type="protein sequence ID" value="QUT07433.1"/>
    <property type="molecule type" value="Genomic_DNA"/>
</dbReference>
<dbReference type="RefSeq" id="WP_212610582.1">
    <property type="nucleotide sequence ID" value="NZ_CP073910.1"/>
</dbReference>
<sequence>MLSRIAEDKRDEELDLLESLREKTPDGQISILTEVHSNLILIVGRGVWTSAVIAAHFSQLEHALQSKRRQFGAARLLCDVRDRGEQPPDIVEEIRLGATLQLKGDDRMAVVTNSSLMKMHLRQELGRDRMQFFMSIETAKIWLDAYR</sequence>
<reference evidence="1" key="1">
    <citation type="submission" date="2021-04" db="EMBL/GenBank/DDBJ databases">
        <title>Isolation of p-tert-butylphenol degrading bacteria Sphingobium phenoxybenzoativorans Tas13 from active sludge.</title>
        <authorList>
            <person name="Li Y."/>
        </authorList>
    </citation>
    <scope>NUCLEOTIDE SEQUENCE</scope>
    <source>
        <strain evidence="1">Tas13</strain>
    </source>
</reference>
<evidence type="ECO:0000313" key="1">
    <source>
        <dbReference type="EMBL" id="QUT07433.1"/>
    </source>
</evidence>
<keyword evidence="2" id="KW-1185">Reference proteome</keyword>
<accession>A0A975K9R9</accession>
<organism evidence="1 2">
    <name type="scientific">Sphingobium phenoxybenzoativorans</name>
    <dbReference type="NCBI Taxonomy" id="1592790"/>
    <lineage>
        <taxon>Bacteria</taxon>
        <taxon>Pseudomonadati</taxon>
        <taxon>Pseudomonadota</taxon>
        <taxon>Alphaproteobacteria</taxon>
        <taxon>Sphingomonadales</taxon>
        <taxon>Sphingomonadaceae</taxon>
        <taxon>Sphingobium</taxon>
    </lineage>
</organism>